<dbReference type="GO" id="GO:0016787">
    <property type="term" value="F:hydrolase activity"/>
    <property type="evidence" value="ECO:0007669"/>
    <property type="project" value="UniProtKB-KW"/>
</dbReference>
<dbReference type="SUPFAM" id="SSF52540">
    <property type="entry name" value="P-loop containing nucleoside triphosphate hydrolases"/>
    <property type="match status" value="2"/>
</dbReference>
<evidence type="ECO:0000256" key="3">
    <source>
        <dbReference type="ARBA" id="ARBA00022801"/>
    </source>
</evidence>
<comment type="caution">
    <text evidence="12">The sequence shown here is derived from an EMBL/GenBank/DDBJ whole genome shotgun (WGS) entry which is preliminary data.</text>
</comment>
<dbReference type="GO" id="GO:0004386">
    <property type="term" value="F:helicase activity"/>
    <property type="evidence" value="ECO:0007669"/>
    <property type="project" value="UniProtKB-KW"/>
</dbReference>
<protein>
    <recommendedName>
        <fullName evidence="8">DNA 3'-5' helicase</fullName>
        <ecNumber evidence="8">5.6.2.4</ecNumber>
    </recommendedName>
</protein>
<proteinExistence type="inferred from homology"/>
<dbReference type="CDD" id="cd18789">
    <property type="entry name" value="SF2_C_XPB"/>
    <property type="match status" value="1"/>
</dbReference>
<accession>A0ABU4TEA4</accession>
<dbReference type="PANTHER" id="PTHR11274">
    <property type="entry name" value="RAD25/XP-B DNA REPAIR HELICASE"/>
    <property type="match status" value="1"/>
</dbReference>
<keyword evidence="3 12" id="KW-0378">Hydrolase</keyword>
<dbReference type="PROSITE" id="PS51192">
    <property type="entry name" value="HELICASE_ATP_BIND_1"/>
    <property type="match status" value="1"/>
</dbReference>
<comment type="catalytic activity">
    <reaction evidence="7">
        <text>Couples ATP hydrolysis with the unwinding of duplex DNA by translocating in the 3'-5' direction.</text>
        <dbReference type="EC" id="5.6.2.4"/>
    </reaction>
</comment>
<dbReference type="Proteomes" id="UP001285521">
    <property type="component" value="Unassembled WGS sequence"/>
</dbReference>
<reference evidence="12 13" key="1">
    <citation type="submission" date="2023-11" db="EMBL/GenBank/DDBJ databases">
        <title>Lentzea sokolovensis, sp. nov., Lentzea kristufkii, sp. nov., and Lentzea miocenensis, sp. nov., rare actinobacteria from Sokolov Coal Basin, Miocene lacustrine sediment, Czech Republic.</title>
        <authorList>
            <person name="Lara A."/>
            <person name="Kotroba L."/>
            <person name="Nouioui I."/>
            <person name="Neumann-Schaal M."/>
            <person name="Mast Y."/>
            <person name="Chronakova A."/>
        </authorList>
    </citation>
    <scope>NUCLEOTIDE SEQUENCE [LARGE SCALE GENOMIC DNA]</scope>
    <source>
        <strain evidence="12 13">BCCO 10_0856</strain>
    </source>
</reference>
<name>A0ABU4TEA4_9PSEU</name>
<keyword evidence="5" id="KW-0067">ATP-binding</keyword>
<dbReference type="SMART" id="SM00490">
    <property type="entry name" value="HELICc"/>
    <property type="match status" value="1"/>
</dbReference>
<feature type="domain" description="Helicase C-terminal" evidence="11">
    <location>
        <begin position="399"/>
        <end position="544"/>
    </location>
</feature>
<dbReference type="InterPro" id="IPR001650">
    <property type="entry name" value="Helicase_C-like"/>
</dbReference>
<keyword evidence="2" id="KW-0547">Nucleotide-binding</keyword>
<dbReference type="PROSITE" id="PS51194">
    <property type="entry name" value="HELICASE_CTER"/>
    <property type="match status" value="1"/>
</dbReference>
<organism evidence="12 13">
    <name type="scientific">Lentzea miocenica</name>
    <dbReference type="NCBI Taxonomy" id="3095431"/>
    <lineage>
        <taxon>Bacteria</taxon>
        <taxon>Bacillati</taxon>
        <taxon>Actinomycetota</taxon>
        <taxon>Actinomycetes</taxon>
        <taxon>Pseudonocardiales</taxon>
        <taxon>Pseudonocardiaceae</taxon>
        <taxon>Lentzea</taxon>
    </lineage>
</organism>
<keyword evidence="6" id="KW-0413">Isomerase</keyword>
<dbReference type="InterPro" id="IPR032830">
    <property type="entry name" value="XPB/Ssl2_N"/>
</dbReference>
<evidence type="ECO:0000256" key="1">
    <source>
        <dbReference type="ARBA" id="ARBA00006637"/>
    </source>
</evidence>
<dbReference type="PANTHER" id="PTHR11274:SF0">
    <property type="entry name" value="GENERAL TRANSCRIPTION AND DNA REPAIR FACTOR IIH HELICASE SUBUNIT XPB"/>
    <property type="match status" value="1"/>
</dbReference>
<reference evidence="12 13" key="2">
    <citation type="submission" date="2023-11" db="EMBL/GenBank/DDBJ databases">
        <authorList>
            <person name="Lara A.C."/>
            <person name="Chronakova A."/>
        </authorList>
    </citation>
    <scope>NUCLEOTIDE SEQUENCE [LARGE SCALE GENOMIC DNA]</scope>
    <source>
        <strain evidence="12 13">BCCO 10_0856</strain>
    </source>
</reference>
<keyword evidence="4 12" id="KW-0347">Helicase</keyword>
<evidence type="ECO:0000256" key="7">
    <source>
        <dbReference type="ARBA" id="ARBA00034617"/>
    </source>
</evidence>
<evidence type="ECO:0000259" key="11">
    <source>
        <dbReference type="PROSITE" id="PS51194"/>
    </source>
</evidence>
<dbReference type="NCBIfam" id="NF045503">
    <property type="entry name" value="repair_heli_XPB"/>
    <property type="match status" value="1"/>
</dbReference>
<evidence type="ECO:0000256" key="6">
    <source>
        <dbReference type="ARBA" id="ARBA00023235"/>
    </source>
</evidence>
<evidence type="ECO:0000256" key="8">
    <source>
        <dbReference type="ARBA" id="ARBA00034808"/>
    </source>
</evidence>
<dbReference type="Pfam" id="PF16203">
    <property type="entry name" value="ERCC3_RAD25_C"/>
    <property type="match status" value="1"/>
</dbReference>
<sequence>MTDGPLIVQSDKTLLLEVDHPLANDARTSIAPFAELERAPEHVHTYRVTPLALWNARAAGHDAEQVVDALVRFSRYPVPQPLLVDVVDTMSRFGRLVLTNSPVHGLVLHSNDRAVLEEVLRNKKVAPMFGARIDDDTVVVHPSERGRLKQLLLKVGWPAEDHAGYVDGEAHAIALDETDWKLRDYQRLAAQAFWAGGSGVVVLPCGAGKTLVGAAAMAEAQATTLILVTNTVAGRQWKRELIARTSLTEEEIGEYSGERKEIRPVTIATYQVITRKSKGEYKHLELFDSRDWGLIVYDEVHLLPAPVFRMTADLQSRRRLGLTATLVREDGQEGDVFSLIGPKRYDVPWRDIEAQGWIAPAECTEVRVTLTDNERLQYATAEPEERYKLCSTARTKIPVVKRVLDQHPDEPALVIGAYLDQLDELGEELDAPVIKGSTKNKEREELFDKFRKGELRTLVVSKVANFSIDLPEASVAIQVSGTFGSRQEEAQRLGRILRPKGDGRQAHFYSVVSRDTLDTEYAAHRQRFLAEQGYAYKIVDADDLVG</sequence>
<evidence type="ECO:0000313" key="13">
    <source>
        <dbReference type="Proteomes" id="UP001285521"/>
    </source>
</evidence>
<evidence type="ECO:0000313" key="12">
    <source>
        <dbReference type="EMBL" id="MDX8036509.1"/>
    </source>
</evidence>
<dbReference type="InterPro" id="IPR006935">
    <property type="entry name" value="Helicase/UvrB_N"/>
</dbReference>
<dbReference type="InterPro" id="IPR027417">
    <property type="entry name" value="P-loop_NTPase"/>
</dbReference>
<dbReference type="InterPro" id="IPR050615">
    <property type="entry name" value="ATP-dep_DNA_Helicase"/>
</dbReference>
<feature type="domain" description="Helicase ATP-binding" evidence="10">
    <location>
        <begin position="190"/>
        <end position="344"/>
    </location>
</feature>
<comment type="similarity">
    <text evidence="1">Belongs to the helicase family. RAD25/XPB subfamily.</text>
</comment>
<comment type="catalytic activity">
    <reaction evidence="9">
        <text>ATP + H2O = ADP + phosphate + H(+)</text>
        <dbReference type="Rhea" id="RHEA:13065"/>
        <dbReference type="ChEBI" id="CHEBI:15377"/>
        <dbReference type="ChEBI" id="CHEBI:15378"/>
        <dbReference type="ChEBI" id="CHEBI:30616"/>
        <dbReference type="ChEBI" id="CHEBI:43474"/>
        <dbReference type="ChEBI" id="CHEBI:456216"/>
        <dbReference type="EC" id="5.6.2.4"/>
    </reaction>
</comment>
<dbReference type="RefSeq" id="WP_319971502.1">
    <property type="nucleotide sequence ID" value="NZ_JAXAVW010000045.1"/>
</dbReference>
<keyword evidence="13" id="KW-1185">Reference proteome</keyword>
<dbReference type="SMART" id="SM00487">
    <property type="entry name" value="DEXDc"/>
    <property type="match status" value="1"/>
</dbReference>
<evidence type="ECO:0000256" key="4">
    <source>
        <dbReference type="ARBA" id="ARBA00022806"/>
    </source>
</evidence>
<dbReference type="Pfam" id="PF13625">
    <property type="entry name" value="Helicase_C_3"/>
    <property type="match status" value="1"/>
</dbReference>
<dbReference type="Gene3D" id="3.40.50.300">
    <property type="entry name" value="P-loop containing nucleotide triphosphate hydrolases"/>
    <property type="match status" value="2"/>
</dbReference>
<dbReference type="EMBL" id="JAXAVW010000045">
    <property type="protein sequence ID" value="MDX8036509.1"/>
    <property type="molecule type" value="Genomic_DNA"/>
</dbReference>
<evidence type="ECO:0000256" key="2">
    <source>
        <dbReference type="ARBA" id="ARBA00022741"/>
    </source>
</evidence>
<evidence type="ECO:0000259" key="10">
    <source>
        <dbReference type="PROSITE" id="PS51192"/>
    </source>
</evidence>
<gene>
    <name evidence="12" type="ORF">SK803_40480</name>
</gene>
<evidence type="ECO:0000256" key="9">
    <source>
        <dbReference type="ARBA" id="ARBA00048988"/>
    </source>
</evidence>
<dbReference type="InterPro" id="IPR014001">
    <property type="entry name" value="Helicase_ATP-bd"/>
</dbReference>
<evidence type="ECO:0000256" key="5">
    <source>
        <dbReference type="ARBA" id="ARBA00022840"/>
    </source>
</evidence>
<dbReference type="Pfam" id="PF04851">
    <property type="entry name" value="ResIII"/>
    <property type="match status" value="1"/>
</dbReference>
<dbReference type="InterPro" id="IPR032438">
    <property type="entry name" value="ERCC3_RAD25_C"/>
</dbReference>
<dbReference type="EC" id="5.6.2.4" evidence="8"/>